<dbReference type="Proteomes" id="UP000030108">
    <property type="component" value="Unassembled WGS sequence"/>
</dbReference>
<name>X8J2M4_9AGAM</name>
<protein>
    <submittedName>
        <fullName evidence="1">Vegetative incompatibility protein HET-E-1</fullName>
    </submittedName>
</protein>
<dbReference type="EMBL" id="JATN01000322">
    <property type="protein sequence ID" value="EUC56563.1"/>
    <property type="molecule type" value="Genomic_DNA"/>
</dbReference>
<reference evidence="2" key="1">
    <citation type="journal article" date="2014" name="Genome Announc.">
        <title>Draft genome sequence of the plant-pathogenic soil fungus Rhizoctonia solani anastomosis group 3 strain Rhs1AP.</title>
        <authorList>
            <person name="Cubeta M.A."/>
            <person name="Thomas E."/>
            <person name="Dean R.A."/>
            <person name="Jabaji S."/>
            <person name="Neate S.M."/>
            <person name="Tavantzis S."/>
            <person name="Toda T."/>
            <person name="Vilgalys R."/>
            <person name="Bharathan N."/>
            <person name="Fedorova-Abrams N."/>
            <person name="Pakala S.B."/>
            <person name="Pakala S.M."/>
            <person name="Zafar N."/>
            <person name="Joardar V."/>
            <person name="Losada L."/>
            <person name="Nierman W.C."/>
        </authorList>
    </citation>
    <scope>NUCLEOTIDE SEQUENCE [LARGE SCALE GENOMIC DNA]</scope>
    <source>
        <strain evidence="2">AG-3</strain>
    </source>
</reference>
<dbReference type="OrthoDB" id="163438at2759"/>
<gene>
    <name evidence="1" type="ORF">RSOL_186100</name>
</gene>
<evidence type="ECO:0000313" key="1">
    <source>
        <dbReference type="EMBL" id="EUC56563.1"/>
    </source>
</evidence>
<comment type="caution">
    <text evidence="1">The sequence shown here is derived from an EMBL/GenBank/DDBJ whole genome shotgun (WGS) entry which is preliminary data.</text>
</comment>
<accession>X8J2M4</accession>
<feature type="non-terminal residue" evidence="1">
    <location>
        <position position="220"/>
    </location>
</feature>
<proteinExistence type="predicted"/>
<sequence length="220" mass="24753">MLPTPSQIGQLAQRSGSLFIYAATLSVLSLTAESTKKHAEIDVLYTAILRSALEEAQMEEHEAEDVKLVLRTVLFAQEPISVETIAVLAGLDSPQRVYFALQLLRSVLHQSEDTKLVSTLHASFPDVMLSSDRSEPFFCYIVNHSKRLAERCLAVMKDQLEFNICKLESSFVPDDKVEDRGGRIKQPISPTLAYAFRYWVNHLTLAPRSDALLKWTRAVM</sequence>
<organism evidence="1 2">
    <name type="scientific">Rhizoctonia solani AG-3 Rhs1AP</name>
    <dbReference type="NCBI Taxonomy" id="1086054"/>
    <lineage>
        <taxon>Eukaryota</taxon>
        <taxon>Fungi</taxon>
        <taxon>Dikarya</taxon>
        <taxon>Basidiomycota</taxon>
        <taxon>Agaricomycotina</taxon>
        <taxon>Agaricomycetes</taxon>
        <taxon>Cantharellales</taxon>
        <taxon>Ceratobasidiaceae</taxon>
        <taxon>Rhizoctonia</taxon>
    </lineage>
</organism>
<evidence type="ECO:0000313" key="2">
    <source>
        <dbReference type="Proteomes" id="UP000030108"/>
    </source>
</evidence>
<dbReference type="AlphaFoldDB" id="X8J2M4"/>